<protein>
    <submittedName>
        <fullName evidence="3">Alpha/beta hydrolase family protein</fullName>
    </submittedName>
</protein>
<keyword evidence="4" id="KW-1185">Reference proteome</keyword>
<evidence type="ECO:0000313" key="3">
    <source>
        <dbReference type="EMBL" id="TQN30991.1"/>
    </source>
</evidence>
<feature type="domain" description="AB hydrolase-1" evidence="2">
    <location>
        <begin position="30"/>
        <end position="134"/>
    </location>
</feature>
<evidence type="ECO:0000259" key="2">
    <source>
        <dbReference type="Pfam" id="PF00561"/>
    </source>
</evidence>
<reference evidence="3 4" key="1">
    <citation type="submission" date="2019-06" db="EMBL/GenBank/DDBJ databases">
        <title>Sequencing the genomes of 1000 actinobacteria strains.</title>
        <authorList>
            <person name="Klenk H.-P."/>
        </authorList>
    </citation>
    <scope>NUCLEOTIDE SEQUENCE [LARGE SCALE GENOMIC DNA]</scope>
    <source>
        <strain evidence="3 4">DSM 45015</strain>
    </source>
</reference>
<comment type="caution">
    <text evidence="3">The sequence shown here is derived from an EMBL/GenBank/DDBJ whole genome shotgun (WGS) entry which is preliminary data.</text>
</comment>
<dbReference type="PANTHER" id="PTHR43194:SF2">
    <property type="entry name" value="PEROXISOMAL MEMBRANE PROTEIN LPX1"/>
    <property type="match status" value="1"/>
</dbReference>
<dbReference type="GO" id="GO:0016787">
    <property type="term" value="F:hydrolase activity"/>
    <property type="evidence" value="ECO:0007669"/>
    <property type="project" value="UniProtKB-KW"/>
</dbReference>
<gene>
    <name evidence="3" type="ORF">FHX37_0880</name>
</gene>
<feature type="region of interest" description="Disordered" evidence="1">
    <location>
        <begin position="1"/>
        <end position="26"/>
    </location>
</feature>
<proteinExistence type="predicted"/>
<dbReference type="InterPro" id="IPR000073">
    <property type="entry name" value="AB_hydrolase_1"/>
</dbReference>
<accession>A0A543NGQ0</accession>
<dbReference type="SUPFAM" id="SSF53474">
    <property type="entry name" value="alpha/beta-Hydrolases"/>
    <property type="match status" value="1"/>
</dbReference>
<sequence length="254" mass="27187">MGTTPQDGIPLHCGSASPAPDSPARTTPALLLHGFGSDHEMNWKRTGWFRALTERGIPVLAPDLRGHGASPKPYEAAAYPPSAFTADLLRLLDERGVERVDLVGYSMGSRLAWDLALRHPERVRRAVLAGFGPRDAFAGTDLDHLDTDESPFGALYRASAALPGNDPRALAACARGQAARPFTSHPVPQGVPLLFTAGEHDEVAAGMEDLARDCGAVEALRIPGREHRSAVSARAFKHSVLEFCTREETPQTAG</sequence>
<organism evidence="3 4">
    <name type="scientific">Haloactinospora alba</name>
    <dbReference type="NCBI Taxonomy" id="405555"/>
    <lineage>
        <taxon>Bacteria</taxon>
        <taxon>Bacillati</taxon>
        <taxon>Actinomycetota</taxon>
        <taxon>Actinomycetes</taxon>
        <taxon>Streptosporangiales</taxon>
        <taxon>Nocardiopsidaceae</taxon>
        <taxon>Haloactinospora</taxon>
    </lineage>
</organism>
<dbReference type="Pfam" id="PF00561">
    <property type="entry name" value="Abhydrolase_1"/>
    <property type="match status" value="1"/>
</dbReference>
<dbReference type="Proteomes" id="UP000317422">
    <property type="component" value="Unassembled WGS sequence"/>
</dbReference>
<evidence type="ECO:0000313" key="4">
    <source>
        <dbReference type="Proteomes" id="UP000317422"/>
    </source>
</evidence>
<name>A0A543NGQ0_9ACTN</name>
<dbReference type="PRINTS" id="PR00111">
    <property type="entry name" value="ABHYDROLASE"/>
</dbReference>
<dbReference type="EMBL" id="VFQC01000001">
    <property type="protein sequence ID" value="TQN30991.1"/>
    <property type="molecule type" value="Genomic_DNA"/>
</dbReference>
<dbReference type="InterPro" id="IPR050228">
    <property type="entry name" value="Carboxylesterase_BioH"/>
</dbReference>
<dbReference type="OrthoDB" id="9804723at2"/>
<dbReference type="AlphaFoldDB" id="A0A543NGQ0"/>
<dbReference type="InterPro" id="IPR000639">
    <property type="entry name" value="Epox_hydrolase-like"/>
</dbReference>
<dbReference type="InterPro" id="IPR029058">
    <property type="entry name" value="AB_hydrolase_fold"/>
</dbReference>
<keyword evidence="3" id="KW-0378">Hydrolase</keyword>
<dbReference type="PANTHER" id="PTHR43194">
    <property type="entry name" value="HYDROLASE ALPHA/BETA FOLD FAMILY"/>
    <property type="match status" value="1"/>
</dbReference>
<dbReference type="Gene3D" id="3.40.50.1820">
    <property type="entry name" value="alpha/beta hydrolase"/>
    <property type="match status" value="1"/>
</dbReference>
<dbReference type="PRINTS" id="PR00412">
    <property type="entry name" value="EPOXHYDRLASE"/>
</dbReference>
<evidence type="ECO:0000256" key="1">
    <source>
        <dbReference type="SAM" id="MobiDB-lite"/>
    </source>
</evidence>
<dbReference type="RefSeq" id="WP_141922269.1">
    <property type="nucleotide sequence ID" value="NZ_VFQC01000001.1"/>
</dbReference>